<evidence type="ECO:0000259" key="7">
    <source>
        <dbReference type="Pfam" id="PF01028"/>
    </source>
</evidence>
<gene>
    <name evidence="9" type="ORF">A2361_00315</name>
</gene>
<dbReference type="Pfam" id="PF01028">
    <property type="entry name" value="Topoisom_I"/>
    <property type="match status" value="1"/>
</dbReference>
<evidence type="ECO:0000256" key="6">
    <source>
        <dbReference type="ARBA" id="ARBA00023235"/>
    </source>
</evidence>
<evidence type="ECO:0000256" key="1">
    <source>
        <dbReference type="ARBA" id="ARBA00000213"/>
    </source>
</evidence>
<dbReference type="PROSITE" id="PS52038">
    <property type="entry name" value="TOPO_IB_2"/>
    <property type="match status" value="1"/>
</dbReference>
<keyword evidence="6" id="KW-0413">Isomerase</keyword>
<dbReference type="Pfam" id="PF21338">
    <property type="entry name" value="Top1B_N_bact"/>
    <property type="match status" value="1"/>
</dbReference>
<evidence type="ECO:0000256" key="3">
    <source>
        <dbReference type="ARBA" id="ARBA00012891"/>
    </source>
</evidence>
<dbReference type="Gene3D" id="3.90.15.10">
    <property type="entry name" value="Topoisomerase I, Chain A, domain 3"/>
    <property type="match status" value="1"/>
</dbReference>
<dbReference type="SUPFAM" id="SSF56349">
    <property type="entry name" value="DNA breaking-rejoining enzymes"/>
    <property type="match status" value="1"/>
</dbReference>
<evidence type="ECO:0000259" key="8">
    <source>
        <dbReference type="Pfam" id="PF21338"/>
    </source>
</evidence>
<dbReference type="InterPro" id="IPR014711">
    <property type="entry name" value="TopoI_cat_a-hlx-sub_euk"/>
</dbReference>
<evidence type="ECO:0000313" key="10">
    <source>
        <dbReference type="Proteomes" id="UP000178848"/>
    </source>
</evidence>
<dbReference type="GO" id="GO:0006265">
    <property type="term" value="P:DNA topological change"/>
    <property type="evidence" value="ECO:0007669"/>
    <property type="project" value="InterPro"/>
</dbReference>
<name>A0A1F8D0A5_9BACT</name>
<dbReference type="Proteomes" id="UP000178848">
    <property type="component" value="Unassembled WGS sequence"/>
</dbReference>
<dbReference type="InterPro" id="IPR011010">
    <property type="entry name" value="DNA_brk_join_enz"/>
</dbReference>
<evidence type="ECO:0000313" key="9">
    <source>
        <dbReference type="EMBL" id="OGM81796.1"/>
    </source>
</evidence>
<comment type="caution">
    <text evidence="9">The sequence shown here is derived from an EMBL/GenBank/DDBJ whole genome shotgun (WGS) entry which is preliminary data.</text>
</comment>
<dbReference type="GO" id="GO:0003677">
    <property type="term" value="F:DNA binding"/>
    <property type="evidence" value="ECO:0007669"/>
    <property type="project" value="UniProtKB-KW"/>
</dbReference>
<reference evidence="9 10" key="1">
    <citation type="journal article" date="2016" name="Nat. Commun.">
        <title>Thousands of microbial genomes shed light on interconnected biogeochemical processes in an aquifer system.</title>
        <authorList>
            <person name="Anantharaman K."/>
            <person name="Brown C.T."/>
            <person name="Hug L.A."/>
            <person name="Sharon I."/>
            <person name="Castelle C.J."/>
            <person name="Probst A.J."/>
            <person name="Thomas B.C."/>
            <person name="Singh A."/>
            <person name="Wilkins M.J."/>
            <person name="Karaoz U."/>
            <person name="Brodie E.L."/>
            <person name="Williams K.H."/>
            <person name="Hubbard S.S."/>
            <person name="Banfield J.F."/>
        </authorList>
    </citation>
    <scope>NUCLEOTIDE SEQUENCE [LARGE SCALE GENOMIC DNA]</scope>
</reference>
<dbReference type="EC" id="5.6.2.1" evidence="3"/>
<evidence type="ECO:0000256" key="4">
    <source>
        <dbReference type="ARBA" id="ARBA00023029"/>
    </source>
</evidence>
<dbReference type="GO" id="GO:0003917">
    <property type="term" value="F:DNA topoisomerase type I (single strand cut, ATP-independent) activity"/>
    <property type="evidence" value="ECO:0007669"/>
    <property type="project" value="UniProtKB-EC"/>
</dbReference>
<dbReference type="PRINTS" id="PR00416">
    <property type="entry name" value="EUTPISMRASEI"/>
</dbReference>
<evidence type="ECO:0000256" key="5">
    <source>
        <dbReference type="ARBA" id="ARBA00023125"/>
    </source>
</evidence>
<dbReference type="EMBL" id="MGHZ01000002">
    <property type="protein sequence ID" value="OGM81796.1"/>
    <property type="molecule type" value="Genomic_DNA"/>
</dbReference>
<keyword evidence="5" id="KW-0238">DNA-binding</keyword>
<dbReference type="InterPro" id="IPR001631">
    <property type="entry name" value="TopoI"/>
</dbReference>
<sequence length="335" mass="38426">MVSQIHYRKDTELPWRRIKKGKSFGFINEKGKRVSKSARVRVMGLVIPPAWHDVVISADPMDYVQAIGMDARGKKQYIYHPEWIKRNQEHKFDQMITFGERLPALRKAVSAHMNEQTLTKDRVVATVVWLLEHTFIRVGNKEYAEENQSYGLTTMREKHIKVKGNTLTFSFEGKSGVFHELDVTNPRVAKAVKACLDLPGYELFQYLDENDERQVVDSADVNSYLQTHTGADFSAKDFRTWGGSVIAGDSFYKRGNAKDESELKNNISEVVAVVSTHLGNTKSVCRKFYIHPVIIKSYERDVLVPHFERSYARKSSKKLSLSPEEYATWSLIKDS</sequence>
<accession>A0A1F8D0A5</accession>
<evidence type="ECO:0000256" key="2">
    <source>
        <dbReference type="ARBA" id="ARBA00006645"/>
    </source>
</evidence>
<dbReference type="Gene3D" id="1.10.132.120">
    <property type="match status" value="1"/>
</dbReference>
<dbReference type="AlphaFoldDB" id="A0A1F8D0A5"/>
<protein>
    <recommendedName>
        <fullName evidence="3">DNA topoisomerase</fullName>
        <ecNumber evidence="3">5.6.2.1</ecNumber>
    </recommendedName>
</protein>
<comment type="catalytic activity">
    <reaction evidence="1">
        <text>ATP-independent breakage of single-stranded DNA, followed by passage and rejoining.</text>
        <dbReference type="EC" id="5.6.2.1"/>
    </reaction>
</comment>
<feature type="domain" description="DNA topoisomerase I catalytic core eukaryotic-type" evidence="7">
    <location>
        <begin position="85"/>
        <end position="297"/>
    </location>
</feature>
<feature type="domain" description="DNA topoisomerase IB N-terminal" evidence="8">
    <location>
        <begin position="24"/>
        <end position="70"/>
    </location>
</feature>
<dbReference type="InterPro" id="IPR013500">
    <property type="entry name" value="TopoI_cat_euk"/>
</dbReference>
<dbReference type="InterPro" id="IPR035447">
    <property type="entry name" value="DNA_topo_I_N_sf"/>
</dbReference>
<dbReference type="SUPFAM" id="SSF55869">
    <property type="entry name" value="DNA topoisomerase I domain"/>
    <property type="match status" value="1"/>
</dbReference>
<dbReference type="Gene3D" id="3.30.66.10">
    <property type="entry name" value="DNA topoisomerase I domain"/>
    <property type="match status" value="1"/>
</dbReference>
<proteinExistence type="inferred from homology"/>
<dbReference type="InterPro" id="IPR049331">
    <property type="entry name" value="Top1B_N_bact"/>
</dbReference>
<keyword evidence="4" id="KW-0799">Topoisomerase</keyword>
<comment type="similarity">
    <text evidence="2">Belongs to the type IB topoisomerase family.</text>
</comment>
<organism evidence="9 10">
    <name type="scientific">Candidatus Woesebacteria bacterium RIFOXYB1_FULL_40_26</name>
    <dbReference type="NCBI Taxonomy" id="1802539"/>
    <lineage>
        <taxon>Bacteria</taxon>
        <taxon>Candidatus Woeseibacteriota</taxon>
    </lineage>
</organism>